<comment type="caution">
    <text evidence="1">The sequence shown here is derived from an EMBL/GenBank/DDBJ whole genome shotgun (WGS) entry which is preliminary data.</text>
</comment>
<dbReference type="EMBL" id="AVOT02054632">
    <property type="protein sequence ID" value="MBW0549320.1"/>
    <property type="molecule type" value="Genomic_DNA"/>
</dbReference>
<sequence length="84" mass="9393">MQSQYCSQSQYSYCDMNITTGTAQQGWHTGKYFQSLTTEMVPVSLGAELHLTGSPTPPVSTWTEDLTWSVNTPQVVTHLKPLRI</sequence>
<protein>
    <submittedName>
        <fullName evidence="1">Uncharacterized protein</fullName>
    </submittedName>
</protein>
<dbReference type="AlphaFoldDB" id="A0A9Q3P526"/>
<accession>A0A9Q3P526</accession>
<reference evidence="1" key="1">
    <citation type="submission" date="2021-03" db="EMBL/GenBank/DDBJ databases">
        <title>Draft genome sequence of rust myrtle Austropuccinia psidii MF-1, a brazilian biotype.</title>
        <authorList>
            <person name="Quecine M.C."/>
            <person name="Pachon D.M.R."/>
            <person name="Bonatelli M.L."/>
            <person name="Correr F.H."/>
            <person name="Franceschini L.M."/>
            <person name="Leite T.F."/>
            <person name="Margarido G.R.A."/>
            <person name="Almeida C.A."/>
            <person name="Ferrarezi J.A."/>
            <person name="Labate C.A."/>
        </authorList>
    </citation>
    <scope>NUCLEOTIDE SEQUENCE</scope>
    <source>
        <strain evidence="1">MF-1</strain>
    </source>
</reference>
<evidence type="ECO:0000313" key="2">
    <source>
        <dbReference type="Proteomes" id="UP000765509"/>
    </source>
</evidence>
<gene>
    <name evidence="1" type="ORF">O181_089035</name>
</gene>
<evidence type="ECO:0000313" key="1">
    <source>
        <dbReference type="EMBL" id="MBW0549320.1"/>
    </source>
</evidence>
<organism evidence="1 2">
    <name type="scientific">Austropuccinia psidii MF-1</name>
    <dbReference type="NCBI Taxonomy" id="1389203"/>
    <lineage>
        <taxon>Eukaryota</taxon>
        <taxon>Fungi</taxon>
        <taxon>Dikarya</taxon>
        <taxon>Basidiomycota</taxon>
        <taxon>Pucciniomycotina</taxon>
        <taxon>Pucciniomycetes</taxon>
        <taxon>Pucciniales</taxon>
        <taxon>Sphaerophragmiaceae</taxon>
        <taxon>Austropuccinia</taxon>
    </lineage>
</organism>
<keyword evidence="2" id="KW-1185">Reference proteome</keyword>
<name>A0A9Q3P526_9BASI</name>
<proteinExistence type="predicted"/>
<dbReference type="Proteomes" id="UP000765509">
    <property type="component" value="Unassembled WGS sequence"/>
</dbReference>